<protein>
    <recommendedName>
        <fullName evidence="4">Tandem-95 repeat protein</fullName>
    </recommendedName>
</protein>
<proteinExistence type="predicted"/>
<accession>A0A937CVD9</accession>
<organism evidence="2 3">
    <name type="scientific">Ramlibacter monticola</name>
    <dbReference type="NCBI Taxonomy" id="1926872"/>
    <lineage>
        <taxon>Bacteria</taxon>
        <taxon>Pseudomonadati</taxon>
        <taxon>Pseudomonadota</taxon>
        <taxon>Betaproteobacteria</taxon>
        <taxon>Burkholderiales</taxon>
        <taxon>Comamonadaceae</taxon>
        <taxon>Ramlibacter</taxon>
    </lineage>
</organism>
<comment type="caution">
    <text evidence="2">The sequence shown here is derived from an EMBL/GenBank/DDBJ whole genome shotgun (WGS) entry which is preliminary data.</text>
</comment>
<feature type="chain" id="PRO_5037058885" description="Tandem-95 repeat protein" evidence="1">
    <location>
        <begin position="24"/>
        <end position="866"/>
    </location>
</feature>
<evidence type="ECO:0000313" key="3">
    <source>
        <dbReference type="Proteomes" id="UP000599109"/>
    </source>
</evidence>
<evidence type="ECO:0000256" key="1">
    <source>
        <dbReference type="SAM" id="SignalP"/>
    </source>
</evidence>
<keyword evidence="1" id="KW-0732">Signal</keyword>
<reference evidence="2 3" key="1">
    <citation type="journal article" date="2017" name="Int. J. Syst. Evol. Microbiol.">
        <title>Ramlibacter monticola sp. nov., isolated from forest soil.</title>
        <authorList>
            <person name="Chaudhary D.K."/>
            <person name="Kim J."/>
        </authorList>
    </citation>
    <scope>NUCLEOTIDE SEQUENCE [LARGE SCALE GENOMIC DNA]</scope>
    <source>
        <strain evidence="2 3">KACC 19175</strain>
    </source>
</reference>
<name>A0A937CVD9_9BURK</name>
<dbReference type="Gene3D" id="2.60.40.3440">
    <property type="match status" value="1"/>
</dbReference>
<keyword evidence="3" id="KW-1185">Reference proteome</keyword>
<dbReference type="EMBL" id="JAEQNE010000004">
    <property type="protein sequence ID" value="MBL0392912.1"/>
    <property type="molecule type" value="Genomic_DNA"/>
</dbReference>
<gene>
    <name evidence="2" type="ORF">JJ685_17370</name>
</gene>
<dbReference type="RefSeq" id="WP_201675582.1">
    <property type="nucleotide sequence ID" value="NZ_JAEQNE010000004.1"/>
</dbReference>
<dbReference type="Proteomes" id="UP000599109">
    <property type="component" value="Unassembled WGS sequence"/>
</dbReference>
<dbReference type="AlphaFoldDB" id="A0A937CVD9"/>
<feature type="signal peptide" evidence="1">
    <location>
        <begin position="1"/>
        <end position="23"/>
    </location>
</feature>
<evidence type="ECO:0000313" key="2">
    <source>
        <dbReference type="EMBL" id="MBL0392912.1"/>
    </source>
</evidence>
<dbReference type="Pfam" id="PF17963">
    <property type="entry name" value="Big_9"/>
    <property type="match status" value="2"/>
</dbReference>
<sequence>MKQRRHLIAAAALLATITAPLHAALERVGPVNNAPTVGGFASWYQDRTGITFEFCDPQTQAELDGGWCVLLPGDAVIPEAFPGNFFDEHFYYVADNTMVDAGNGFRARLRVAVEAAFANGPAIPGDQITFGRLRVQTSNLPFDGHYRVVTPFSDTTYENQVAGDRIFETLDVGAGCQGNFECALAANLGPYLLPSAQAGGAEVPAMPDLKFAPAGTDPFFDLAVAQGAAPTVDPGTGKKYLADPGRVGAVTGSPLPDFIARNTDGTTSVRNHNTFRVEVSTLDTNQVFYTLDGETNFSLGGRLKDGSLEGNVGAGRAVYKADSNGAVTALDVFTTASATVQARVPTQPQSPPVKPILAFYDQPCGGAITVDPVSGAVTINDGPFTAPAVPAHDMLVTGNDYWGQSQPGGQPPSHVCIVDTTAKNAAGQVQPVYYLRRLTDEVTVATAAFNGVNNGTLSVTAASSDPTAALSLAGYGPATGTPGTSAGVGAGTGLDLAGNAATVTGLQAPPSVVQVVSTKGGTGRRDTDTGAGTTVLLGVPTASADSITLNEDCTATAAGACPAGQGVTVDLLANDTILLNGQVTTLRNVVTNNLASVVVTAQPARLGTATVSPTGILSYTPNANANGTDSIAYTVSVNGKVSNQSQVSITVTPVNDAPVAGNVIVGAVASKLNLANLIANATDPDGNLDVRDAVIVTWPPQLGSRPTPLNGVIGYTPVATGGFSFTFQVKDAAGALSANTATGIVTVAANEVITFGKHQFVQNKNRWTVDGTDNVIQGQTITVVYENGLLVGASAPCNGTATNPNCVIGTSPVDGLGAWGLDKVGVAGNLNPKAGATVWQVPPTHIRAFSTLPSLGGTVAIDIVFK</sequence>
<evidence type="ECO:0008006" key="4">
    <source>
        <dbReference type="Google" id="ProtNLM"/>
    </source>
</evidence>